<dbReference type="PANTHER" id="PTHR33653:SF1">
    <property type="entry name" value="RIBONUCLEASE VAPC2"/>
    <property type="match status" value="1"/>
</dbReference>
<feature type="binding site" evidence="8">
    <location>
        <position position="6"/>
    </location>
    <ligand>
        <name>Mg(2+)</name>
        <dbReference type="ChEBI" id="CHEBI:18420"/>
    </ligand>
</feature>
<dbReference type="AlphaFoldDB" id="A0A367RZH3"/>
<dbReference type="Gene3D" id="3.40.50.1010">
    <property type="entry name" value="5'-nuclease"/>
    <property type="match status" value="1"/>
</dbReference>
<dbReference type="CDD" id="cd18745">
    <property type="entry name" value="PIN_VapC4-5_FitB-like"/>
    <property type="match status" value="1"/>
</dbReference>
<dbReference type="InterPro" id="IPR002716">
    <property type="entry name" value="PIN_dom"/>
</dbReference>
<name>A0A367RZH3_NOSPU</name>
<comment type="function">
    <text evidence="8">Toxic component of a toxin-antitoxin (TA) system. An RNase.</text>
</comment>
<dbReference type="Pfam" id="PF01850">
    <property type="entry name" value="PIN"/>
    <property type="match status" value="1"/>
</dbReference>
<dbReference type="InterPro" id="IPR022907">
    <property type="entry name" value="VapC_family"/>
</dbReference>
<comment type="caution">
    <text evidence="10">The sequence shown here is derived from an EMBL/GenBank/DDBJ whole genome shotgun (WGS) entry which is preliminary data.</text>
</comment>
<comment type="cofactor">
    <cofactor evidence="1 8">
        <name>Mg(2+)</name>
        <dbReference type="ChEBI" id="CHEBI:18420"/>
    </cofactor>
</comment>
<evidence type="ECO:0000256" key="4">
    <source>
        <dbReference type="ARBA" id="ARBA00022723"/>
    </source>
</evidence>
<feature type="binding site" evidence="8">
    <location>
        <position position="98"/>
    </location>
    <ligand>
        <name>Mg(2+)</name>
        <dbReference type="ChEBI" id="CHEBI:18420"/>
    </ligand>
</feature>
<evidence type="ECO:0000313" key="11">
    <source>
        <dbReference type="Proteomes" id="UP000252085"/>
    </source>
</evidence>
<dbReference type="GO" id="GO:0016787">
    <property type="term" value="F:hydrolase activity"/>
    <property type="evidence" value="ECO:0007669"/>
    <property type="project" value="UniProtKB-KW"/>
</dbReference>
<evidence type="ECO:0000259" key="9">
    <source>
        <dbReference type="Pfam" id="PF01850"/>
    </source>
</evidence>
<dbReference type="InterPro" id="IPR050556">
    <property type="entry name" value="Type_II_TA_system_RNase"/>
</dbReference>
<comment type="similarity">
    <text evidence="7 8">Belongs to the PINc/VapC protein family.</text>
</comment>
<sequence>MKFLLDTNTCIIYMRGKNFTLKQKLETTATKDIAVCSIVKAELFYGAMKSANPERNLTLQQEFLAQFISLPFDDLAAMTFGMIRSQLEALGTPIGAYDLQIAAIALTNNLTLVTHNTREFKRINNLLIEDWEICN</sequence>
<dbReference type="Proteomes" id="UP000252085">
    <property type="component" value="Unassembled WGS sequence"/>
</dbReference>
<evidence type="ECO:0000256" key="1">
    <source>
        <dbReference type="ARBA" id="ARBA00001946"/>
    </source>
</evidence>
<gene>
    <name evidence="8" type="primary">vapC</name>
    <name evidence="10" type="ORF">A6769_00280</name>
</gene>
<evidence type="ECO:0000256" key="8">
    <source>
        <dbReference type="HAMAP-Rule" id="MF_00265"/>
    </source>
</evidence>
<dbReference type="PANTHER" id="PTHR33653">
    <property type="entry name" value="RIBONUCLEASE VAPC2"/>
    <property type="match status" value="1"/>
</dbReference>
<dbReference type="SUPFAM" id="SSF88723">
    <property type="entry name" value="PIN domain-like"/>
    <property type="match status" value="1"/>
</dbReference>
<keyword evidence="3 8" id="KW-0540">Nuclease</keyword>
<keyword evidence="6 8" id="KW-0460">Magnesium</keyword>
<accession>A0A367RZH3</accession>
<keyword evidence="8" id="KW-0800">Toxin</keyword>
<evidence type="ECO:0000256" key="2">
    <source>
        <dbReference type="ARBA" id="ARBA00022649"/>
    </source>
</evidence>
<evidence type="ECO:0000313" key="10">
    <source>
        <dbReference type="EMBL" id="RCJ41399.1"/>
    </source>
</evidence>
<evidence type="ECO:0000256" key="5">
    <source>
        <dbReference type="ARBA" id="ARBA00022801"/>
    </source>
</evidence>
<dbReference type="EC" id="3.1.-.-" evidence="8"/>
<organism evidence="10 11">
    <name type="scientific">Nostoc punctiforme NIES-2108</name>
    <dbReference type="NCBI Taxonomy" id="1356359"/>
    <lineage>
        <taxon>Bacteria</taxon>
        <taxon>Bacillati</taxon>
        <taxon>Cyanobacteriota</taxon>
        <taxon>Cyanophyceae</taxon>
        <taxon>Nostocales</taxon>
        <taxon>Nostocaceae</taxon>
        <taxon>Nostoc</taxon>
    </lineage>
</organism>
<feature type="domain" description="PIN" evidence="9">
    <location>
        <begin position="4"/>
        <end position="124"/>
    </location>
</feature>
<evidence type="ECO:0000256" key="7">
    <source>
        <dbReference type="ARBA" id="ARBA00038093"/>
    </source>
</evidence>
<dbReference type="HAMAP" id="MF_00265">
    <property type="entry name" value="VapC_Nob1"/>
    <property type="match status" value="1"/>
</dbReference>
<dbReference type="GO" id="GO:0090729">
    <property type="term" value="F:toxin activity"/>
    <property type="evidence" value="ECO:0007669"/>
    <property type="project" value="UniProtKB-KW"/>
</dbReference>
<evidence type="ECO:0000256" key="6">
    <source>
        <dbReference type="ARBA" id="ARBA00022842"/>
    </source>
</evidence>
<reference evidence="10 11" key="1">
    <citation type="submission" date="2016-04" db="EMBL/GenBank/DDBJ databases">
        <authorList>
            <person name="Evans L.H."/>
            <person name="Alamgir A."/>
            <person name="Owens N."/>
            <person name="Weber N.D."/>
            <person name="Virtaneva K."/>
            <person name="Barbian K."/>
            <person name="Babar A."/>
            <person name="Rosenke K."/>
        </authorList>
    </citation>
    <scope>NUCLEOTIDE SEQUENCE [LARGE SCALE GENOMIC DNA]</scope>
    <source>
        <strain evidence="10">NIES-2108</strain>
    </source>
</reference>
<keyword evidence="4 8" id="KW-0479">Metal-binding</keyword>
<dbReference type="GO" id="GO:0004540">
    <property type="term" value="F:RNA nuclease activity"/>
    <property type="evidence" value="ECO:0007669"/>
    <property type="project" value="InterPro"/>
</dbReference>
<protein>
    <recommendedName>
        <fullName evidence="8">Ribonuclease VapC</fullName>
        <shortName evidence="8">RNase VapC</shortName>
        <ecNumber evidence="8">3.1.-.-</ecNumber>
    </recommendedName>
    <alternativeName>
        <fullName evidence="8">Toxin VapC</fullName>
    </alternativeName>
</protein>
<keyword evidence="2 8" id="KW-1277">Toxin-antitoxin system</keyword>
<proteinExistence type="inferred from homology"/>
<dbReference type="EMBL" id="LXQE01000029">
    <property type="protein sequence ID" value="RCJ41399.1"/>
    <property type="molecule type" value="Genomic_DNA"/>
</dbReference>
<dbReference type="InterPro" id="IPR029060">
    <property type="entry name" value="PIN-like_dom_sf"/>
</dbReference>
<keyword evidence="5 8" id="KW-0378">Hydrolase</keyword>
<dbReference type="GO" id="GO:0000287">
    <property type="term" value="F:magnesium ion binding"/>
    <property type="evidence" value="ECO:0007669"/>
    <property type="project" value="UniProtKB-UniRule"/>
</dbReference>
<evidence type="ECO:0000256" key="3">
    <source>
        <dbReference type="ARBA" id="ARBA00022722"/>
    </source>
</evidence>